<gene>
    <name evidence="1" type="ORF">BS47DRAFT_1487301</name>
</gene>
<accession>A0A9P6ARR2</accession>
<reference evidence="1" key="1">
    <citation type="journal article" date="2020" name="Nat. Commun.">
        <title>Large-scale genome sequencing of mycorrhizal fungi provides insights into the early evolution of symbiotic traits.</title>
        <authorList>
            <person name="Miyauchi S."/>
            <person name="Kiss E."/>
            <person name="Kuo A."/>
            <person name="Drula E."/>
            <person name="Kohler A."/>
            <person name="Sanchez-Garcia M."/>
            <person name="Morin E."/>
            <person name="Andreopoulos B."/>
            <person name="Barry K.W."/>
            <person name="Bonito G."/>
            <person name="Buee M."/>
            <person name="Carver A."/>
            <person name="Chen C."/>
            <person name="Cichocki N."/>
            <person name="Clum A."/>
            <person name="Culley D."/>
            <person name="Crous P.W."/>
            <person name="Fauchery L."/>
            <person name="Girlanda M."/>
            <person name="Hayes R.D."/>
            <person name="Keri Z."/>
            <person name="LaButti K."/>
            <person name="Lipzen A."/>
            <person name="Lombard V."/>
            <person name="Magnuson J."/>
            <person name="Maillard F."/>
            <person name="Murat C."/>
            <person name="Nolan M."/>
            <person name="Ohm R.A."/>
            <person name="Pangilinan J."/>
            <person name="Pereira M.F."/>
            <person name="Perotto S."/>
            <person name="Peter M."/>
            <person name="Pfister S."/>
            <person name="Riley R."/>
            <person name="Sitrit Y."/>
            <person name="Stielow J.B."/>
            <person name="Szollosi G."/>
            <person name="Zifcakova L."/>
            <person name="Stursova M."/>
            <person name="Spatafora J.W."/>
            <person name="Tedersoo L."/>
            <person name="Vaario L.M."/>
            <person name="Yamada A."/>
            <person name="Yan M."/>
            <person name="Wang P."/>
            <person name="Xu J."/>
            <person name="Bruns T."/>
            <person name="Baldrian P."/>
            <person name="Vilgalys R."/>
            <person name="Dunand C."/>
            <person name="Henrissat B."/>
            <person name="Grigoriev I.V."/>
            <person name="Hibbett D."/>
            <person name="Nagy L.G."/>
            <person name="Martin F.M."/>
        </authorList>
    </citation>
    <scope>NUCLEOTIDE SEQUENCE</scope>
    <source>
        <strain evidence="1">UP504</strain>
    </source>
</reference>
<dbReference type="AlphaFoldDB" id="A0A9P6ARR2"/>
<name>A0A9P6ARR2_9AGAM</name>
<proteinExistence type="predicted"/>
<protein>
    <submittedName>
        <fullName evidence="1">Uncharacterized protein</fullName>
    </submittedName>
</protein>
<keyword evidence="2" id="KW-1185">Reference proteome</keyword>
<sequence length="157" mass="17116">MESSPLILGIDIEPMTMIKAERRHNAHTQVTTSYLPPRRSQLLSGSINQAFSIDTIVAIDWDPSASSVNRVWPQHLHSGAKAPYLAISMPDVQLCPELRLRRTSPGPSVLPTSLRASKNVRAGFCALREKSRIDAHISGTNVLDLDIGPSSASIKIP</sequence>
<evidence type="ECO:0000313" key="2">
    <source>
        <dbReference type="Proteomes" id="UP000886523"/>
    </source>
</evidence>
<dbReference type="EMBL" id="MU129011">
    <property type="protein sequence ID" value="KAF9510747.1"/>
    <property type="molecule type" value="Genomic_DNA"/>
</dbReference>
<dbReference type="Proteomes" id="UP000886523">
    <property type="component" value="Unassembled WGS sequence"/>
</dbReference>
<organism evidence="1 2">
    <name type="scientific">Hydnum rufescens UP504</name>
    <dbReference type="NCBI Taxonomy" id="1448309"/>
    <lineage>
        <taxon>Eukaryota</taxon>
        <taxon>Fungi</taxon>
        <taxon>Dikarya</taxon>
        <taxon>Basidiomycota</taxon>
        <taxon>Agaricomycotina</taxon>
        <taxon>Agaricomycetes</taxon>
        <taxon>Cantharellales</taxon>
        <taxon>Hydnaceae</taxon>
        <taxon>Hydnum</taxon>
    </lineage>
</organism>
<evidence type="ECO:0000313" key="1">
    <source>
        <dbReference type="EMBL" id="KAF9510747.1"/>
    </source>
</evidence>
<comment type="caution">
    <text evidence="1">The sequence shown here is derived from an EMBL/GenBank/DDBJ whole genome shotgun (WGS) entry which is preliminary data.</text>
</comment>